<dbReference type="InterPro" id="IPR003010">
    <property type="entry name" value="C-N_Hydrolase"/>
</dbReference>
<evidence type="ECO:0000313" key="4">
    <source>
        <dbReference type="Proteomes" id="UP000523795"/>
    </source>
</evidence>
<dbReference type="Pfam" id="PF00795">
    <property type="entry name" value="CN_hydrolase"/>
    <property type="match status" value="1"/>
</dbReference>
<organism evidence="3 4">
    <name type="scientific">Arthrobacter deserti</name>
    <dbReference type="NCBI Taxonomy" id="1742687"/>
    <lineage>
        <taxon>Bacteria</taxon>
        <taxon>Bacillati</taxon>
        <taxon>Actinomycetota</taxon>
        <taxon>Actinomycetes</taxon>
        <taxon>Micrococcales</taxon>
        <taxon>Micrococcaceae</taxon>
        <taxon>Arthrobacter</taxon>
    </lineage>
</organism>
<feature type="domain" description="CN hydrolase" evidence="2">
    <location>
        <begin position="1"/>
        <end position="220"/>
    </location>
</feature>
<name>A0ABX1JJ67_9MICC</name>
<sequence>MRIAAMQAAAGVLGVDENLARIECAAAAAVRAGADVLLTPELFACGYAPAAVAPQLNEDLARRIGAGAARIADRHRLALAYSAPSAAPEGWHISAVLLDRSGRELLRYNKVHLFGPEERSAFVPASQAPRSVLFDGLRLGLLICYDAEFPESMRALADAGTDVALVPAALAAGFEEVPSVLLRARALESQLAVAYGNHTGSAPAAGGRLEFGGGSIIIGP</sequence>
<evidence type="ECO:0000313" key="3">
    <source>
        <dbReference type="EMBL" id="NKX49377.1"/>
    </source>
</evidence>
<reference evidence="3 4" key="1">
    <citation type="submission" date="2020-04" db="EMBL/GenBank/DDBJ databases">
        <authorList>
            <person name="Liu S."/>
        </authorList>
    </citation>
    <scope>NUCLEOTIDE SEQUENCE [LARGE SCALE GENOMIC DNA]</scope>
    <source>
        <strain evidence="3 4">CGMCC 1.15091</strain>
    </source>
</reference>
<evidence type="ECO:0000256" key="1">
    <source>
        <dbReference type="ARBA" id="ARBA00010613"/>
    </source>
</evidence>
<dbReference type="PANTHER" id="PTHR23088">
    <property type="entry name" value="NITRILASE-RELATED"/>
    <property type="match status" value="1"/>
</dbReference>
<dbReference type="EMBL" id="JAAZSR010000014">
    <property type="protein sequence ID" value="NKX49377.1"/>
    <property type="molecule type" value="Genomic_DNA"/>
</dbReference>
<dbReference type="InterPro" id="IPR036526">
    <property type="entry name" value="C-N_Hydrolase_sf"/>
</dbReference>
<dbReference type="PROSITE" id="PS50263">
    <property type="entry name" value="CN_HYDROLASE"/>
    <property type="match status" value="1"/>
</dbReference>
<dbReference type="Gene3D" id="3.60.110.10">
    <property type="entry name" value="Carbon-nitrogen hydrolase"/>
    <property type="match status" value="1"/>
</dbReference>
<dbReference type="PANTHER" id="PTHR23088:SF27">
    <property type="entry name" value="DEAMINATED GLUTATHIONE AMIDASE"/>
    <property type="match status" value="1"/>
</dbReference>
<protein>
    <submittedName>
        <fullName evidence="3">Nitrilase</fullName>
    </submittedName>
</protein>
<proteinExistence type="inferred from homology"/>
<dbReference type="SUPFAM" id="SSF56317">
    <property type="entry name" value="Carbon-nitrogen hydrolase"/>
    <property type="match status" value="1"/>
</dbReference>
<evidence type="ECO:0000259" key="2">
    <source>
        <dbReference type="PROSITE" id="PS50263"/>
    </source>
</evidence>
<comment type="caution">
    <text evidence="3">The sequence shown here is derived from an EMBL/GenBank/DDBJ whole genome shotgun (WGS) entry which is preliminary data.</text>
</comment>
<keyword evidence="4" id="KW-1185">Reference proteome</keyword>
<feature type="non-terminal residue" evidence="3">
    <location>
        <position position="220"/>
    </location>
</feature>
<comment type="similarity">
    <text evidence="1">Belongs to the carbon-nitrogen hydrolase superfamily. NIT1/NIT2 family.</text>
</comment>
<dbReference type="Proteomes" id="UP000523795">
    <property type="component" value="Unassembled WGS sequence"/>
</dbReference>
<accession>A0ABX1JJ67</accession>
<gene>
    <name evidence="3" type="ORF">HER39_02025</name>
</gene>